<keyword evidence="3" id="KW-1185">Reference proteome</keyword>
<feature type="region of interest" description="Disordered" evidence="1">
    <location>
        <begin position="103"/>
        <end position="130"/>
    </location>
</feature>
<accession>A0AAN9HE50</accession>
<reference evidence="2 3" key="1">
    <citation type="submission" date="2024-02" db="EMBL/GenBank/DDBJ databases">
        <title>Chromosome-level genome assembly of the Eurasian Minnow (Phoxinus phoxinus).</title>
        <authorList>
            <person name="Oriowo T.O."/>
            <person name="Martin S."/>
            <person name="Stange M."/>
            <person name="Chrysostomakis Y."/>
            <person name="Brown T."/>
            <person name="Winkler S."/>
            <person name="Kukowka S."/>
            <person name="Myers E.W."/>
            <person name="Bohne A."/>
        </authorList>
    </citation>
    <scope>NUCLEOTIDE SEQUENCE [LARGE SCALE GENOMIC DNA]</scope>
    <source>
        <strain evidence="2">ZFMK-TIS-60720</strain>
        <tissue evidence="2">Whole Organism</tissue>
    </source>
</reference>
<feature type="compositionally biased region" description="Low complexity" evidence="1">
    <location>
        <begin position="111"/>
        <end position="130"/>
    </location>
</feature>
<comment type="caution">
    <text evidence="2">The sequence shown here is derived from an EMBL/GenBank/DDBJ whole genome shotgun (WGS) entry which is preliminary data.</text>
</comment>
<dbReference type="Proteomes" id="UP001364617">
    <property type="component" value="Unassembled WGS sequence"/>
</dbReference>
<proteinExistence type="predicted"/>
<evidence type="ECO:0000313" key="2">
    <source>
        <dbReference type="EMBL" id="KAK7172414.1"/>
    </source>
</evidence>
<evidence type="ECO:0000313" key="3">
    <source>
        <dbReference type="Proteomes" id="UP001364617"/>
    </source>
</evidence>
<organism evidence="2 3">
    <name type="scientific">Phoxinus phoxinus</name>
    <name type="common">Eurasian minnow</name>
    <dbReference type="NCBI Taxonomy" id="58324"/>
    <lineage>
        <taxon>Eukaryota</taxon>
        <taxon>Metazoa</taxon>
        <taxon>Chordata</taxon>
        <taxon>Craniata</taxon>
        <taxon>Vertebrata</taxon>
        <taxon>Euteleostomi</taxon>
        <taxon>Actinopterygii</taxon>
        <taxon>Neopterygii</taxon>
        <taxon>Teleostei</taxon>
        <taxon>Ostariophysi</taxon>
        <taxon>Cypriniformes</taxon>
        <taxon>Leuciscidae</taxon>
        <taxon>Phoxininae</taxon>
        <taxon>Phoxinus</taxon>
    </lineage>
</organism>
<protein>
    <submittedName>
        <fullName evidence="2">Uncharacterized protein</fullName>
    </submittedName>
</protein>
<name>A0AAN9HE50_9TELE</name>
<gene>
    <name evidence="2" type="ORF">R3I93_004673</name>
</gene>
<sequence length="130" mass="14643">MPLKRSVTVQKRAIMDSIKIHCLQCYEPQEDIALHLATVCLRDSTDAERAAEVQRAEASARDWIRNPRVWDFRDVCMLLPDRGSQMAMVKELIRLSFLVSNQPHMDPGREAPSSSPTSSSADIIPSHGKK</sequence>
<evidence type="ECO:0000256" key="1">
    <source>
        <dbReference type="SAM" id="MobiDB-lite"/>
    </source>
</evidence>
<dbReference type="AlphaFoldDB" id="A0AAN9HE50"/>
<dbReference type="EMBL" id="JAYKXH010000004">
    <property type="protein sequence ID" value="KAK7172414.1"/>
    <property type="molecule type" value="Genomic_DNA"/>
</dbReference>